<dbReference type="Gene3D" id="1.10.260.40">
    <property type="entry name" value="lambda repressor-like DNA-binding domains"/>
    <property type="match status" value="1"/>
</dbReference>
<evidence type="ECO:0000313" key="3">
    <source>
        <dbReference type="Proteomes" id="UP000199647"/>
    </source>
</evidence>
<accession>A0A1H9C1J1</accession>
<dbReference type="GO" id="GO:0003677">
    <property type="term" value="F:DNA binding"/>
    <property type="evidence" value="ECO:0007669"/>
    <property type="project" value="InterPro"/>
</dbReference>
<organism evidence="2 3">
    <name type="scientific">Faunimonas pinastri</name>
    <dbReference type="NCBI Taxonomy" id="1855383"/>
    <lineage>
        <taxon>Bacteria</taxon>
        <taxon>Pseudomonadati</taxon>
        <taxon>Pseudomonadota</taxon>
        <taxon>Alphaproteobacteria</taxon>
        <taxon>Hyphomicrobiales</taxon>
        <taxon>Afifellaceae</taxon>
        <taxon>Faunimonas</taxon>
    </lineage>
</organism>
<dbReference type="InterPro" id="IPR010982">
    <property type="entry name" value="Lambda_DNA-bd_dom_sf"/>
</dbReference>
<dbReference type="STRING" id="1855383.SAMN05216548_10231"/>
<reference evidence="2 3" key="1">
    <citation type="submission" date="2016-10" db="EMBL/GenBank/DDBJ databases">
        <authorList>
            <person name="de Groot N.N."/>
        </authorList>
    </citation>
    <scope>NUCLEOTIDE SEQUENCE [LARGE SCALE GENOMIC DNA]</scope>
    <source>
        <strain evidence="2 3">A52C2</strain>
    </source>
</reference>
<dbReference type="Proteomes" id="UP000199647">
    <property type="component" value="Unassembled WGS sequence"/>
</dbReference>
<protein>
    <submittedName>
        <fullName evidence="2">Helix-turn-helix domain-containing protein</fullName>
    </submittedName>
</protein>
<dbReference type="SMART" id="SM00530">
    <property type="entry name" value="HTH_XRE"/>
    <property type="match status" value="1"/>
</dbReference>
<dbReference type="AlphaFoldDB" id="A0A1H9C1J1"/>
<gene>
    <name evidence="2" type="ORF">SAMN05216548_10231</name>
</gene>
<dbReference type="Pfam" id="PF01381">
    <property type="entry name" value="HTH_3"/>
    <property type="match status" value="1"/>
</dbReference>
<dbReference type="SUPFAM" id="SSF47413">
    <property type="entry name" value="lambda repressor-like DNA-binding domains"/>
    <property type="match status" value="1"/>
</dbReference>
<sequence length="84" mass="9255">MLPLNPPQCRAARALLDWTQAELADRAEVSRSTIRDFESGRHDLHRASAAQIRRACEDAGVVFVDVEGVGPGVCLRETEPDQRA</sequence>
<evidence type="ECO:0000313" key="2">
    <source>
        <dbReference type="EMBL" id="SEP95126.1"/>
    </source>
</evidence>
<dbReference type="CDD" id="cd00093">
    <property type="entry name" value="HTH_XRE"/>
    <property type="match status" value="1"/>
</dbReference>
<evidence type="ECO:0000259" key="1">
    <source>
        <dbReference type="PROSITE" id="PS50943"/>
    </source>
</evidence>
<name>A0A1H9C1J1_9HYPH</name>
<keyword evidence="3" id="KW-1185">Reference proteome</keyword>
<dbReference type="InterPro" id="IPR001387">
    <property type="entry name" value="Cro/C1-type_HTH"/>
</dbReference>
<dbReference type="RefSeq" id="WP_092495220.1">
    <property type="nucleotide sequence ID" value="NZ_FOFG01000002.1"/>
</dbReference>
<dbReference type="PROSITE" id="PS50943">
    <property type="entry name" value="HTH_CROC1"/>
    <property type="match status" value="1"/>
</dbReference>
<proteinExistence type="predicted"/>
<dbReference type="EMBL" id="FOFG01000002">
    <property type="protein sequence ID" value="SEP95126.1"/>
    <property type="molecule type" value="Genomic_DNA"/>
</dbReference>
<feature type="domain" description="HTH cro/C1-type" evidence="1">
    <location>
        <begin position="10"/>
        <end position="57"/>
    </location>
</feature>
<dbReference type="OrthoDB" id="4419620at2"/>